<dbReference type="AlphaFoldDB" id="A0A9W6GZD3"/>
<sequence>MVTSIRFLEDLRRFWRRSRSTILVGLALALGATAIGAFVNWRRVGAANKVIEALRLRRDIDIGVDARSEVLLARIGFLSARNEFDRARILLEALDRNGAPHTRARGHYLLANSLLRQALTHIEGSELDAASPFVNLAKREYRRALQLYPDFWDAKYNLDVAARLVRDFPDFDRKGGDELSADPKKLWTDIPGKPKGLP</sequence>
<evidence type="ECO:0000313" key="4">
    <source>
        <dbReference type="Proteomes" id="UP001144323"/>
    </source>
</evidence>
<evidence type="ECO:0000256" key="1">
    <source>
        <dbReference type="SAM" id="MobiDB-lite"/>
    </source>
</evidence>
<evidence type="ECO:0008006" key="5">
    <source>
        <dbReference type="Google" id="ProtNLM"/>
    </source>
</evidence>
<evidence type="ECO:0000313" key="3">
    <source>
        <dbReference type="EMBL" id="GLI95625.1"/>
    </source>
</evidence>
<feature type="region of interest" description="Disordered" evidence="1">
    <location>
        <begin position="173"/>
        <end position="198"/>
    </location>
</feature>
<dbReference type="Proteomes" id="UP001144323">
    <property type="component" value="Unassembled WGS sequence"/>
</dbReference>
<keyword evidence="4" id="KW-1185">Reference proteome</keyword>
<feature type="transmembrane region" description="Helical" evidence="2">
    <location>
        <begin position="21"/>
        <end position="41"/>
    </location>
</feature>
<reference evidence="3" key="1">
    <citation type="journal article" date="2023" name="Int. J. Syst. Evol. Microbiol.">
        <title>Methylocystis iwaonis sp. nov., a type II methane-oxidizing bacterium from surface soil of a rice paddy field in Japan, and emended description of the genus Methylocystis (ex Whittenbury et al. 1970) Bowman et al. 1993.</title>
        <authorList>
            <person name="Kaise H."/>
            <person name="Sawadogo J.B."/>
            <person name="Alam M.S."/>
            <person name="Ueno C."/>
            <person name="Dianou D."/>
            <person name="Shinjo R."/>
            <person name="Asakawa S."/>
        </authorList>
    </citation>
    <scope>NUCLEOTIDE SEQUENCE</scope>
    <source>
        <strain evidence="3">LMG27198</strain>
    </source>
</reference>
<keyword evidence="2" id="KW-0812">Transmembrane</keyword>
<feature type="compositionally biased region" description="Basic and acidic residues" evidence="1">
    <location>
        <begin position="173"/>
        <end position="187"/>
    </location>
</feature>
<keyword evidence="2" id="KW-0472">Membrane</keyword>
<protein>
    <recommendedName>
        <fullName evidence="5">MxaK protein</fullName>
    </recommendedName>
</protein>
<comment type="caution">
    <text evidence="3">The sequence shown here is derived from an EMBL/GenBank/DDBJ whole genome shotgun (WGS) entry which is preliminary data.</text>
</comment>
<proteinExistence type="predicted"/>
<keyword evidence="2" id="KW-1133">Transmembrane helix</keyword>
<name>A0A9W6GZD3_9HYPH</name>
<evidence type="ECO:0000256" key="2">
    <source>
        <dbReference type="SAM" id="Phobius"/>
    </source>
</evidence>
<accession>A0A9W6GZD3</accession>
<dbReference type="EMBL" id="BSEC01000004">
    <property type="protein sequence ID" value="GLI95625.1"/>
    <property type="molecule type" value="Genomic_DNA"/>
</dbReference>
<gene>
    <name evidence="3" type="ORF">LMG27198_46170</name>
</gene>
<organism evidence="3 4">
    <name type="scientific">Methylocystis echinoides</name>
    <dbReference type="NCBI Taxonomy" id="29468"/>
    <lineage>
        <taxon>Bacteria</taxon>
        <taxon>Pseudomonadati</taxon>
        <taxon>Pseudomonadota</taxon>
        <taxon>Alphaproteobacteria</taxon>
        <taxon>Hyphomicrobiales</taxon>
        <taxon>Methylocystaceae</taxon>
        <taxon>Methylocystis</taxon>
    </lineage>
</organism>